<evidence type="ECO:0000313" key="2">
    <source>
        <dbReference type="EMBL" id="QDO85862.1"/>
    </source>
</evidence>
<dbReference type="Proteomes" id="UP000315947">
    <property type="component" value="Chromosome"/>
</dbReference>
<keyword evidence="1" id="KW-0732">Signal</keyword>
<evidence type="ECO:0000313" key="3">
    <source>
        <dbReference type="Proteomes" id="UP000315947"/>
    </source>
</evidence>
<gene>
    <name evidence="2" type="ORF">FM037_24635</name>
</gene>
<feature type="chain" id="PRO_5045736977" evidence="1">
    <location>
        <begin position="24"/>
        <end position="117"/>
    </location>
</feature>
<protein>
    <submittedName>
        <fullName evidence="2">Uncharacterized protein</fullName>
    </submittedName>
</protein>
<reference evidence="2 3" key="1">
    <citation type="submission" date="2019-07" db="EMBL/GenBank/DDBJ databases">
        <title>Shewanella sp. YLB-06 whole genomic sequence.</title>
        <authorList>
            <person name="Yu L."/>
        </authorList>
    </citation>
    <scope>NUCLEOTIDE SEQUENCE [LARGE SCALE GENOMIC DNA]</scope>
    <source>
        <strain evidence="2 3">YLB-06</strain>
    </source>
</reference>
<organism evidence="2 3">
    <name type="scientific">Shewanella psychropiezotolerans</name>
    <dbReference type="NCBI Taxonomy" id="2593655"/>
    <lineage>
        <taxon>Bacteria</taxon>
        <taxon>Pseudomonadati</taxon>
        <taxon>Pseudomonadota</taxon>
        <taxon>Gammaproteobacteria</taxon>
        <taxon>Alteromonadales</taxon>
        <taxon>Shewanellaceae</taxon>
        <taxon>Shewanella</taxon>
    </lineage>
</organism>
<sequence>MTGSSIVFTGCALLLALSQTVSASTLDCNNLYIGRIWIEKGAGLKAVVYLNQRGDSSGSYWSYFTGWSADNKKEVLSTLLAAKAANHRVNVVTESADNCSLQVGGTVTKAIYLTTNP</sequence>
<keyword evidence="3" id="KW-1185">Reference proteome</keyword>
<evidence type="ECO:0000256" key="1">
    <source>
        <dbReference type="SAM" id="SignalP"/>
    </source>
</evidence>
<dbReference type="EMBL" id="CP041614">
    <property type="protein sequence ID" value="QDO85862.1"/>
    <property type="molecule type" value="Genomic_DNA"/>
</dbReference>
<dbReference type="RefSeq" id="WP_144048174.1">
    <property type="nucleotide sequence ID" value="NZ_CP041614.1"/>
</dbReference>
<name>A0ABX5X545_9GAMM</name>
<proteinExistence type="predicted"/>
<accession>A0ABX5X545</accession>
<feature type="signal peptide" evidence="1">
    <location>
        <begin position="1"/>
        <end position="23"/>
    </location>
</feature>